<feature type="transmembrane region" description="Helical" evidence="1">
    <location>
        <begin position="12"/>
        <end position="30"/>
    </location>
</feature>
<dbReference type="Proteomes" id="UP000526033">
    <property type="component" value="Unassembled WGS sequence"/>
</dbReference>
<protein>
    <submittedName>
        <fullName evidence="3">Phosphodiester glycosidase family protein</fullName>
    </submittedName>
</protein>
<evidence type="ECO:0000259" key="2">
    <source>
        <dbReference type="Pfam" id="PF09992"/>
    </source>
</evidence>
<dbReference type="AlphaFoldDB" id="A0A7X9HGH4"/>
<evidence type="ECO:0000313" key="3">
    <source>
        <dbReference type="EMBL" id="NMB69592.1"/>
    </source>
</evidence>
<name>A0A7X9HGH4_UNCKA</name>
<comment type="caution">
    <text evidence="3">The sequence shown here is derived from an EMBL/GenBank/DDBJ whole genome shotgun (WGS) entry which is preliminary data.</text>
</comment>
<sequence length="413" mass="45564">HIHFAKKIAKLVIVVIAIVGYSGLVFYLFLELTNIKKHSDSIRSEFDAIKQAQDNFQINFSEDLFNEHLALIEKSSMENELTALETDIEKIKASAVSPEIEQLNKIYESYGDVQAKVKRNELVKADTAQTKEQLSEWGSYLINKDFSVLETSLSAKITDLDNAYQKYLDSLPKPEPVKIAAASGYSYSTVKTEKGTTHGVYLIKLPLSEYRVKTIAAIENDCKDNCPTKSLQQYTSENNAYAGMTGSYACPPDYASCKGKVNSFDFALYDSNDRKWFNKGALTWFKTGMITFNGSSSKFYRKTSEYDGDSVTAGVSNFPSLLKNGEYVVDEDLLTSYQKVRALRGAVGVGSENIYLVYVTNATVQETAYVMKSLGAKNALNLDGGGTAAMVVNGKYVVGPGRGVANAILLIKN</sequence>
<keyword evidence="3" id="KW-0378">Hydrolase</keyword>
<dbReference type="Pfam" id="PF09992">
    <property type="entry name" value="NAGPA"/>
    <property type="match status" value="1"/>
</dbReference>
<dbReference type="PANTHER" id="PTHR40446:SF2">
    <property type="entry name" value="N-ACETYLGLUCOSAMINE-1-PHOSPHODIESTER ALPHA-N-ACETYLGLUCOSAMINIDASE"/>
    <property type="match status" value="1"/>
</dbReference>
<evidence type="ECO:0000313" key="4">
    <source>
        <dbReference type="Proteomes" id="UP000526033"/>
    </source>
</evidence>
<dbReference type="PANTHER" id="PTHR40446">
    <property type="entry name" value="N-ACETYLGLUCOSAMINE-1-PHOSPHODIESTER ALPHA-N-ACETYLGLUCOSAMINIDASE"/>
    <property type="match status" value="1"/>
</dbReference>
<accession>A0A7X9HGH4</accession>
<gene>
    <name evidence="3" type="ORF">GYA27_00090</name>
</gene>
<feature type="non-terminal residue" evidence="3">
    <location>
        <position position="1"/>
    </location>
</feature>
<keyword evidence="1" id="KW-0812">Transmembrane</keyword>
<reference evidence="3 4" key="1">
    <citation type="journal article" date="2020" name="Biotechnol. Biofuels">
        <title>New insights from the biogas microbiome by comprehensive genome-resolved metagenomics of nearly 1600 species originating from multiple anaerobic digesters.</title>
        <authorList>
            <person name="Campanaro S."/>
            <person name="Treu L."/>
            <person name="Rodriguez-R L.M."/>
            <person name="Kovalovszki A."/>
            <person name="Ziels R.M."/>
            <person name="Maus I."/>
            <person name="Zhu X."/>
            <person name="Kougias P.G."/>
            <person name="Basile A."/>
            <person name="Luo G."/>
            <person name="Schluter A."/>
            <person name="Konstantinidis K.T."/>
            <person name="Angelidaki I."/>
        </authorList>
    </citation>
    <scope>NUCLEOTIDE SEQUENCE [LARGE SCALE GENOMIC DNA]</scope>
    <source>
        <strain evidence="3">AS27yjCOA_165</strain>
    </source>
</reference>
<keyword evidence="1" id="KW-1133">Transmembrane helix</keyword>
<organism evidence="3 4">
    <name type="scientific">candidate division WWE3 bacterium</name>
    <dbReference type="NCBI Taxonomy" id="2053526"/>
    <lineage>
        <taxon>Bacteria</taxon>
        <taxon>Katanobacteria</taxon>
    </lineage>
</organism>
<feature type="domain" description="Phosphodiester glycosidase" evidence="2">
    <location>
        <begin position="282"/>
        <end position="410"/>
    </location>
</feature>
<dbReference type="InterPro" id="IPR018711">
    <property type="entry name" value="NAGPA"/>
</dbReference>
<keyword evidence="3" id="KW-0326">Glycosidase</keyword>
<evidence type="ECO:0000256" key="1">
    <source>
        <dbReference type="SAM" id="Phobius"/>
    </source>
</evidence>
<keyword evidence="1" id="KW-0472">Membrane</keyword>
<dbReference type="GO" id="GO:0016798">
    <property type="term" value="F:hydrolase activity, acting on glycosyl bonds"/>
    <property type="evidence" value="ECO:0007669"/>
    <property type="project" value="UniProtKB-KW"/>
</dbReference>
<dbReference type="EMBL" id="JAAZNL010000002">
    <property type="protein sequence ID" value="NMB69592.1"/>
    <property type="molecule type" value="Genomic_DNA"/>
</dbReference>
<proteinExistence type="predicted"/>